<dbReference type="SUPFAM" id="SSF51735">
    <property type="entry name" value="NAD(P)-binding Rossmann-fold domains"/>
    <property type="match status" value="1"/>
</dbReference>
<dbReference type="InterPro" id="IPR052228">
    <property type="entry name" value="Sec_Metab_Biosynth_Oxidored"/>
</dbReference>
<accession>A0A6A6BJI9</accession>
<reference evidence="2" key="1">
    <citation type="journal article" date="2020" name="Stud. Mycol.">
        <title>101 Dothideomycetes genomes: a test case for predicting lifestyles and emergence of pathogens.</title>
        <authorList>
            <person name="Haridas S."/>
            <person name="Albert R."/>
            <person name="Binder M."/>
            <person name="Bloem J."/>
            <person name="Labutti K."/>
            <person name="Salamov A."/>
            <person name="Andreopoulos B."/>
            <person name="Baker S."/>
            <person name="Barry K."/>
            <person name="Bills G."/>
            <person name="Bluhm B."/>
            <person name="Cannon C."/>
            <person name="Castanera R."/>
            <person name="Culley D."/>
            <person name="Daum C."/>
            <person name="Ezra D."/>
            <person name="Gonzalez J."/>
            <person name="Henrissat B."/>
            <person name="Kuo A."/>
            <person name="Liang C."/>
            <person name="Lipzen A."/>
            <person name="Lutzoni F."/>
            <person name="Magnuson J."/>
            <person name="Mondo S."/>
            <person name="Nolan M."/>
            <person name="Ohm R."/>
            <person name="Pangilinan J."/>
            <person name="Park H.-J."/>
            <person name="Ramirez L."/>
            <person name="Alfaro M."/>
            <person name="Sun H."/>
            <person name="Tritt A."/>
            <person name="Yoshinaga Y."/>
            <person name="Zwiers L.-H."/>
            <person name="Turgeon B."/>
            <person name="Goodwin S."/>
            <person name="Spatafora J."/>
            <person name="Crous P."/>
            <person name="Grigoriev I."/>
        </authorList>
    </citation>
    <scope>NUCLEOTIDE SEQUENCE</scope>
    <source>
        <strain evidence="2">CBS 121167</strain>
    </source>
</reference>
<dbReference type="Proteomes" id="UP000799438">
    <property type="component" value="Unassembled WGS sequence"/>
</dbReference>
<dbReference type="OrthoDB" id="2898509at2759"/>
<protein>
    <recommendedName>
        <fullName evidence="4">Ketoreductase (KR) domain-containing protein</fullName>
    </recommendedName>
</protein>
<keyword evidence="1" id="KW-0560">Oxidoreductase</keyword>
<name>A0A6A6BJI9_9PEZI</name>
<proteinExistence type="predicted"/>
<dbReference type="GeneID" id="54303606"/>
<dbReference type="Gene3D" id="3.40.50.720">
    <property type="entry name" value="NAD(P)-binding Rossmann-like Domain"/>
    <property type="match status" value="1"/>
</dbReference>
<evidence type="ECO:0000256" key="1">
    <source>
        <dbReference type="ARBA" id="ARBA00023002"/>
    </source>
</evidence>
<evidence type="ECO:0008006" key="4">
    <source>
        <dbReference type="Google" id="ProtNLM"/>
    </source>
</evidence>
<dbReference type="PANTHER" id="PTHR47534:SF3">
    <property type="entry name" value="ALCOHOL DEHYDROGENASE-LIKE C-TERMINAL DOMAIN-CONTAINING PROTEIN"/>
    <property type="match status" value="1"/>
</dbReference>
<dbReference type="EMBL" id="ML995481">
    <property type="protein sequence ID" value="KAF2143543.1"/>
    <property type="molecule type" value="Genomic_DNA"/>
</dbReference>
<dbReference type="GO" id="GO:0016491">
    <property type="term" value="F:oxidoreductase activity"/>
    <property type="evidence" value="ECO:0007669"/>
    <property type="project" value="UniProtKB-KW"/>
</dbReference>
<evidence type="ECO:0000313" key="2">
    <source>
        <dbReference type="EMBL" id="KAF2143543.1"/>
    </source>
</evidence>
<dbReference type="PANTHER" id="PTHR47534">
    <property type="entry name" value="YALI0E05731P"/>
    <property type="match status" value="1"/>
</dbReference>
<sequence length="335" mass="36338">MVTLQAVRSHNSALKTGAAAGLVGVFVGATRGIGLKTLSELVKGLEAPRFYVVGRSRAKFAAELEKLQTLNPGATVRFIEAQVSLLRDVDAVCEEVKKEEGHLDLLVMSQGALPTGVPKATEEGIDECLAVCYYSRMRFLSNLLPLLQRSARPRVVSVLAGGQEKALFLSDPELRSHYSFQNVLDQATAMHTLALEHLAQTAPHVSFLHVFPGLVATDIMPNFIDAKPGLLGAVLRALKWAILPLFRLLAFSAEESGQRQAFHATSELYPSAEEIQAGTAVAEAMQSTLKGNGVYLVREKGETVTKERVLEAWRAQGAPAKVWDHTVGVFERAGR</sequence>
<keyword evidence="3" id="KW-1185">Reference proteome</keyword>
<dbReference type="AlphaFoldDB" id="A0A6A6BJI9"/>
<gene>
    <name evidence="2" type="ORF">K452DRAFT_357212</name>
</gene>
<dbReference type="Pfam" id="PF00106">
    <property type="entry name" value="adh_short"/>
    <property type="match status" value="1"/>
</dbReference>
<evidence type="ECO:0000313" key="3">
    <source>
        <dbReference type="Proteomes" id="UP000799438"/>
    </source>
</evidence>
<organism evidence="2 3">
    <name type="scientific">Aplosporella prunicola CBS 121167</name>
    <dbReference type="NCBI Taxonomy" id="1176127"/>
    <lineage>
        <taxon>Eukaryota</taxon>
        <taxon>Fungi</taxon>
        <taxon>Dikarya</taxon>
        <taxon>Ascomycota</taxon>
        <taxon>Pezizomycotina</taxon>
        <taxon>Dothideomycetes</taxon>
        <taxon>Dothideomycetes incertae sedis</taxon>
        <taxon>Botryosphaeriales</taxon>
        <taxon>Aplosporellaceae</taxon>
        <taxon>Aplosporella</taxon>
    </lineage>
</organism>
<dbReference type="InterPro" id="IPR036291">
    <property type="entry name" value="NAD(P)-bd_dom_sf"/>
</dbReference>
<dbReference type="InterPro" id="IPR002347">
    <property type="entry name" value="SDR_fam"/>
</dbReference>
<dbReference type="RefSeq" id="XP_033399255.1">
    <property type="nucleotide sequence ID" value="XM_033546100.1"/>
</dbReference>